<dbReference type="InterPro" id="IPR037185">
    <property type="entry name" value="EmrE-like"/>
</dbReference>
<proteinExistence type="predicted"/>
<dbReference type="PANTHER" id="PTHR22911:SF137">
    <property type="entry name" value="SOLUTE CARRIER FAMILY 35 MEMBER G2-RELATED"/>
    <property type="match status" value="1"/>
</dbReference>
<dbReference type="SUPFAM" id="SSF103481">
    <property type="entry name" value="Multidrug resistance efflux transporter EmrE"/>
    <property type="match status" value="2"/>
</dbReference>
<evidence type="ECO:0000313" key="3">
    <source>
        <dbReference type="EMBL" id="MDG6894302.1"/>
    </source>
</evidence>
<name>A0A9X4P9V6_9PAST</name>
<accession>A0A9X4P9V6</accession>
<feature type="transmembrane region" description="Helical" evidence="1">
    <location>
        <begin position="221"/>
        <end position="240"/>
    </location>
</feature>
<keyword evidence="1" id="KW-0812">Transmembrane</keyword>
<feature type="transmembrane region" description="Helical" evidence="1">
    <location>
        <begin position="188"/>
        <end position="209"/>
    </location>
</feature>
<keyword evidence="4" id="KW-1185">Reference proteome</keyword>
<dbReference type="PANTHER" id="PTHR22911">
    <property type="entry name" value="ACYL-MALONYL CONDENSING ENZYME-RELATED"/>
    <property type="match status" value="1"/>
</dbReference>
<feature type="transmembrane region" description="Helical" evidence="1">
    <location>
        <begin position="252"/>
        <end position="271"/>
    </location>
</feature>
<gene>
    <name evidence="3" type="ORF">A6A20_01315</name>
</gene>
<feature type="transmembrane region" description="Helical" evidence="1">
    <location>
        <begin position="102"/>
        <end position="124"/>
    </location>
</feature>
<feature type="transmembrane region" description="Helical" evidence="1">
    <location>
        <begin position="136"/>
        <end position="155"/>
    </location>
</feature>
<keyword evidence="1" id="KW-0472">Membrane</keyword>
<evidence type="ECO:0000313" key="4">
    <source>
        <dbReference type="Proteomes" id="UP001155500"/>
    </source>
</evidence>
<keyword evidence="1" id="KW-1133">Transmembrane helix</keyword>
<protein>
    <submittedName>
        <fullName evidence="3">Permease</fullName>
    </submittedName>
</protein>
<feature type="transmembrane region" description="Helical" evidence="1">
    <location>
        <begin position="277"/>
        <end position="302"/>
    </location>
</feature>
<reference evidence="3" key="1">
    <citation type="submission" date="2016-03" db="EMBL/GenBank/DDBJ databases">
        <title>Co-evolution between Pasteurellaceae and their hosts.</title>
        <authorList>
            <person name="Hansen M.J."/>
            <person name="Bojesen A.M."/>
            <person name="Planet P."/>
        </authorList>
    </citation>
    <scope>NUCLEOTIDE SEQUENCE</scope>
    <source>
        <strain evidence="3">146/S8/89</strain>
    </source>
</reference>
<sequence>MLTNNLLLGIILALFAALLNSSIGIFSKILMQNGLNAQDIAFFKTLIAFFVLSSLCWRKPLAYQKQQIIQTPLHSRAWLWKVAICAFLGIFVLFFFETLAYGYGFASNVVVILMASATISALIFEVFLLKEPLKMTSVLGVLFAVMGIFVISWAGGSDSHIFMILNAVIAGTGYGLFSVCLRKFGLRGGWHLTSFLLFFGSLYLFFPYWWKGNHIQWHLEVVIYLVALAILPTILGFYCTTKALSYLTATKVQVIELSEPIFAVLLAWWFLQEIPNHQFFIGASLIVLGILLINQIHLHFLAKKEI</sequence>
<dbReference type="InterPro" id="IPR000620">
    <property type="entry name" value="EamA_dom"/>
</dbReference>
<organism evidence="3 4">
    <name type="scientific">Volucribacter amazonae</name>
    <dbReference type="NCBI Taxonomy" id="256731"/>
    <lineage>
        <taxon>Bacteria</taxon>
        <taxon>Pseudomonadati</taxon>
        <taxon>Pseudomonadota</taxon>
        <taxon>Gammaproteobacteria</taxon>
        <taxon>Pasteurellales</taxon>
        <taxon>Pasteurellaceae</taxon>
        <taxon>Volucribacter</taxon>
    </lineage>
</organism>
<dbReference type="GO" id="GO:0016020">
    <property type="term" value="C:membrane"/>
    <property type="evidence" value="ECO:0007669"/>
    <property type="project" value="InterPro"/>
</dbReference>
<feature type="domain" description="EamA" evidence="2">
    <location>
        <begin position="161"/>
        <end position="294"/>
    </location>
</feature>
<feature type="transmembrane region" description="Helical" evidence="1">
    <location>
        <begin position="78"/>
        <end position="96"/>
    </location>
</feature>
<dbReference type="EMBL" id="LWID01000001">
    <property type="protein sequence ID" value="MDG6894302.1"/>
    <property type="molecule type" value="Genomic_DNA"/>
</dbReference>
<dbReference type="Proteomes" id="UP001155500">
    <property type="component" value="Unassembled WGS sequence"/>
</dbReference>
<dbReference type="Gene3D" id="1.10.3730.20">
    <property type="match status" value="1"/>
</dbReference>
<evidence type="ECO:0000256" key="1">
    <source>
        <dbReference type="SAM" id="Phobius"/>
    </source>
</evidence>
<feature type="transmembrane region" description="Helical" evidence="1">
    <location>
        <begin position="161"/>
        <end position="181"/>
    </location>
</feature>
<dbReference type="AlphaFoldDB" id="A0A9X4P9V6"/>
<dbReference type="Pfam" id="PF00892">
    <property type="entry name" value="EamA"/>
    <property type="match status" value="2"/>
</dbReference>
<evidence type="ECO:0000259" key="2">
    <source>
        <dbReference type="Pfam" id="PF00892"/>
    </source>
</evidence>
<feature type="domain" description="EamA" evidence="2">
    <location>
        <begin position="8"/>
        <end position="152"/>
    </location>
</feature>
<comment type="caution">
    <text evidence="3">The sequence shown here is derived from an EMBL/GenBank/DDBJ whole genome shotgun (WGS) entry which is preliminary data.</text>
</comment>
<feature type="transmembrane region" description="Helical" evidence="1">
    <location>
        <begin position="40"/>
        <end position="57"/>
    </location>
</feature>